<dbReference type="PANTHER" id="PTHR10000">
    <property type="entry name" value="PHOSPHOSERINE PHOSPHATASE"/>
    <property type="match status" value="1"/>
</dbReference>
<organism evidence="1 2">
    <name type="scientific">Vagococcus allomyrinae</name>
    <dbReference type="NCBI Taxonomy" id="2794353"/>
    <lineage>
        <taxon>Bacteria</taxon>
        <taxon>Bacillati</taxon>
        <taxon>Bacillota</taxon>
        <taxon>Bacilli</taxon>
        <taxon>Lactobacillales</taxon>
        <taxon>Enterococcaceae</taxon>
        <taxon>Vagococcus</taxon>
    </lineage>
</organism>
<dbReference type="Gene3D" id="3.40.50.1000">
    <property type="entry name" value="HAD superfamily/HAD-like"/>
    <property type="match status" value="1"/>
</dbReference>
<dbReference type="GO" id="GO:0000287">
    <property type="term" value="F:magnesium ion binding"/>
    <property type="evidence" value="ECO:0007669"/>
    <property type="project" value="TreeGrafter"/>
</dbReference>
<dbReference type="AlphaFoldDB" id="A0A940SYL6"/>
<evidence type="ECO:0000313" key="2">
    <source>
        <dbReference type="Proteomes" id="UP000674938"/>
    </source>
</evidence>
<dbReference type="CDD" id="cd07516">
    <property type="entry name" value="HAD_Pase"/>
    <property type="match status" value="1"/>
</dbReference>
<gene>
    <name evidence="1" type="ORF">I6N95_21030</name>
</gene>
<dbReference type="SFLD" id="SFLDS00003">
    <property type="entry name" value="Haloacid_Dehalogenase"/>
    <property type="match status" value="1"/>
</dbReference>
<dbReference type="InterPro" id="IPR023214">
    <property type="entry name" value="HAD_sf"/>
</dbReference>
<dbReference type="Proteomes" id="UP000674938">
    <property type="component" value="Unassembled WGS sequence"/>
</dbReference>
<dbReference type="PANTHER" id="PTHR10000:SF25">
    <property type="entry name" value="PHOSPHATASE YKRA-RELATED"/>
    <property type="match status" value="1"/>
</dbReference>
<dbReference type="InterPro" id="IPR000150">
    <property type="entry name" value="Cof"/>
</dbReference>
<dbReference type="SFLD" id="SFLDG01140">
    <property type="entry name" value="C2.B:_Phosphomannomutase_and_P"/>
    <property type="match status" value="1"/>
</dbReference>
<dbReference type="InterPro" id="IPR006379">
    <property type="entry name" value="HAD-SF_hydro_IIB"/>
</dbReference>
<dbReference type="RefSeq" id="WP_209531326.1">
    <property type="nucleotide sequence ID" value="NZ_JAEEGA010000017.1"/>
</dbReference>
<dbReference type="SUPFAM" id="SSF56784">
    <property type="entry name" value="HAD-like"/>
    <property type="match status" value="1"/>
</dbReference>
<dbReference type="GO" id="GO:0016791">
    <property type="term" value="F:phosphatase activity"/>
    <property type="evidence" value="ECO:0007669"/>
    <property type="project" value="TreeGrafter"/>
</dbReference>
<dbReference type="NCBIfam" id="TIGR01484">
    <property type="entry name" value="HAD-SF-IIB"/>
    <property type="match status" value="1"/>
</dbReference>
<dbReference type="Gene3D" id="3.30.1240.10">
    <property type="match status" value="1"/>
</dbReference>
<keyword evidence="1" id="KW-0378">Hydrolase</keyword>
<sequence>MKRKLIAFDIDGTLLNSQHEVLASSLEVIDKLKAAGHLVTIATGRSLATAKEVIDQVGLSNYLLCNGGYAFLDHQQVFSNPLNKQELKKLVAMANDRQIDLLYQTIDQVKQQGPFIHERNAEMQKAFNKEQPSYEFDIDGEEAIYQAILFCDRVEEQLFSGQFETIRFTRWGDAAMDAVPSNSSKAVTLEAIAKEQGFTAADIIVFGDGENDIEMVQLAGVGVVMANATDYVKGYADLVTKSHDDHGIWHAAKELNLI</sequence>
<dbReference type="Pfam" id="PF08282">
    <property type="entry name" value="Hydrolase_3"/>
    <property type="match status" value="1"/>
</dbReference>
<comment type="caution">
    <text evidence="1">The sequence shown here is derived from an EMBL/GenBank/DDBJ whole genome shotgun (WGS) entry which is preliminary data.</text>
</comment>
<accession>A0A940SYL6</accession>
<dbReference type="NCBIfam" id="TIGR00099">
    <property type="entry name" value="Cof-subfamily"/>
    <property type="match status" value="1"/>
</dbReference>
<proteinExistence type="predicted"/>
<dbReference type="EMBL" id="JAEEGA010000017">
    <property type="protein sequence ID" value="MBP1043513.1"/>
    <property type="molecule type" value="Genomic_DNA"/>
</dbReference>
<reference evidence="1" key="1">
    <citation type="submission" date="2020-12" db="EMBL/GenBank/DDBJ databases">
        <title>Vagococcus allomyrinae sp. nov. and Enterococcus lavae sp. nov., isolated from the larvae of Allomyrina dichotoma.</title>
        <authorList>
            <person name="Lee S.D."/>
        </authorList>
    </citation>
    <scope>NUCLEOTIDE SEQUENCE</scope>
    <source>
        <strain evidence="1">BWB3-3</strain>
    </source>
</reference>
<keyword evidence="2" id="KW-1185">Reference proteome</keyword>
<dbReference type="GO" id="GO:0005829">
    <property type="term" value="C:cytosol"/>
    <property type="evidence" value="ECO:0007669"/>
    <property type="project" value="TreeGrafter"/>
</dbReference>
<name>A0A940SYL6_9ENTE</name>
<evidence type="ECO:0000313" key="1">
    <source>
        <dbReference type="EMBL" id="MBP1043513.1"/>
    </source>
</evidence>
<dbReference type="PROSITE" id="PS01228">
    <property type="entry name" value="COF_1"/>
    <property type="match status" value="1"/>
</dbReference>
<protein>
    <submittedName>
        <fullName evidence="1">HAD family hydrolase</fullName>
    </submittedName>
</protein>
<dbReference type="InterPro" id="IPR036412">
    <property type="entry name" value="HAD-like_sf"/>
</dbReference>